<dbReference type="Pfam" id="PF01381">
    <property type="entry name" value="HTH_3"/>
    <property type="match status" value="1"/>
</dbReference>
<proteinExistence type="predicted"/>
<reference evidence="2 3" key="2">
    <citation type="submission" date="2024-03" db="EMBL/GenBank/DDBJ databases">
        <title>The Genome Sequence of Enterococcus sp. DIV1094.</title>
        <authorList>
            <consortium name="The Broad Institute Genomics Platform"/>
            <consortium name="The Broad Institute Microbial Omics Core"/>
            <consortium name="The Broad Institute Genomic Center for Infectious Diseases"/>
            <person name="Earl A."/>
            <person name="Manson A."/>
            <person name="Gilmore M."/>
            <person name="Schwartman J."/>
            <person name="Shea T."/>
            <person name="Abouelleil A."/>
            <person name="Cao P."/>
            <person name="Chapman S."/>
            <person name="Cusick C."/>
            <person name="Young S."/>
            <person name="Neafsey D."/>
            <person name="Nusbaum C."/>
            <person name="Birren B."/>
        </authorList>
    </citation>
    <scope>NUCLEOTIDE SEQUENCE [LARGE SCALE GENOMIC DNA]</scope>
    <source>
        <strain evidence="2 3">DIV1094</strain>
    </source>
</reference>
<protein>
    <recommendedName>
        <fullName evidence="1">HTH cro/C1-type domain-containing protein</fullName>
    </recommendedName>
</protein>
<dbReference type="SUPFAM" id="SSF47413">
    <property type="entry name" value="lambda repressor-like DNA-binding domains"/>
    <property type="match status" value="1"/>
</dbReference>
<accession>A0ABZ2STQ7</accession>
<reference evidence="2 3" key="1">
    <citation type="submission" date="2021-03" db="EMBL/GenBank/DDBJ databases">
        <authorList>
            <person name="Gilmore M.S."/>
            <person name="Schwartzman J."/>
            <person name="Van Tyne D."/>
            <person name="Martin M."/>
            <person name="Earl A.M."/>
            <person name="Manson A.L."/>
            <person name="Straub T."/>
            <person name="Salamzade R."/>
            <person name="Saavedra J."/>
            <person name="Lebreton F."/>
            <person name="Prichula J."/>
            <person name="Schaufler K."/>
            <person name="Gaca A."/>
            <person name="Sgardioli B."/>
            <person name="Wagenaar J."/>
            <person name="Strong T."/>
        </authorList>
    </citation>
    <scope>NUCLEOTIDE SEQUENCE [LARGE SCALE GENOMIC DNA]</scope>
    <source>
        <strain evidence="2 3">DIV1094</strain>
    </source>
</reference>
<evidence type="ECO:0000313" key="3">
    <source>
        <dbReference type="Proteomes" id="UP000664360"/>
    </source>
</evidence>
<evidence type="ECO:0000259" key="1">
    <source>
        <dbReference type="PROSITE" id="PS50943"/>
    </source>
</evidence>
<dbReference type="Gene3D" id="1.10.260.40">
    <property type="entry name" value="lambda repressor-like DNA-binding domains"/>
    <property type="match status" value="1"/>
</dbReference>
<dbReference type="NCBIfam" id="TIGR03830">
    <property type="entry name" value="CxxCG_CxxCG_HTH"/>
    <property type="match status" value="1"/>
</dbReference>
<dbReference type="SMART" id="SM00530">
    <property type="entry name" value="HTH_XRE"/>
    <property type="match status" value="1"/>
</dbReference>
<dbReference type="CDD" id="cd00093">
    <property type="entry name" value="HTH_XRE"/>
    <property type="match status" value="1"/>
</dbReference>
<organism evidence="2 3">
    <name type="scientific">Candidatus Enterococcus mangumiae</name>
    <dbReference type="NCBI Taxonomy" id="2230878"/>
    <lineage>
        <taxon>Bacteria</taxon>
        <taxon>Bacillati</taxon>
        <taxon>Bacillota</taxon>
        <taxon>Bacilli</taxon>
        <taxon>Lactobacillales</taxon>
        <taxon>Enterococcaceae</taxon>
        <taxon>Enterococcus</taxon>
    </lineage>
</organism>
<evidence type="ECO:0000313" key="2">
    <source>
        <dbReference type="EMBL" id="WYJ79124.1"/>
    </source>
</evidence>
<dbReference type="PROSITE" id="PS50943">
    <property type="entry name" value="HTH_CROC1"/>
    <property type="match status" value="1"/>
</dbReference>
<dbReference type="Proteomes" id="UP000664360">
    <property type="component" value="Chromosome"/>
</dbReference>
<name>A0ABZ2STQ7_9ENTE</name>
<gene>
    <name evidence="2" type="ORF">DOK79_000632</name>
</gene>
<sequence length="180" mass="21483">MNNYFCEACGIDSSFTRTTLVEYTTVKELDFKNTHTYYKCDKCGEMFEPFDNYDLNYLSDYEKYCEIKGLLTYKEIKAIRKTYGLSQRDLSKLLAISHATISRLEKGEILSEQQDVLFRLVAEPYAFYKSIVRTRKHVLKKEVAERLEERLKYLIADDYVEHKKEAEKWYEQVNEKKKII</sequence>
<keyword evidence="3" id="KW-1185">Reference proteome</keyword>
<dbReference type="InterPro" id="IPR022452">
    <property type="entry name" value="MqsA"/>
</dbReference>
<dbReference type="EMBL" id="CP147250">
    <property type="protein sequence ID" value="WYJ79124.1"/>
    <property type="molecule type" value="Genomic_DNA"/>
</dbReference>
<dbReference type="InterPro" id="IPR001387">
    <property type="entry name" value="Cro/C1-type_HTH"/>
</dbReference>
<dbReference type="InterPro" id="IPR010982">
    <property type="entry name" value="Lambda_DNA-bd_dom_sf"/>
</dbReference>
<feature type="domain" description="HTH cro/C1-type" evidence="1">
    <location>
        <begin position="76"/>
        <end position="108"/>
    </location>
</feature>